<feature type="domain" description="Actin homologue MreB-like C-terminal" evidence="2">
    <location>
        <begin position="192"/>
        <end position="309"/>
    </location>
</feature>
<keyword evidence="4" id="KW-1185">Reference proteome</keyword>
<accession>A0A1Q8Y9K8</accession>
<dbReference type="Gene3D" id="3.30.420.40">
    <property type="match status" value="2"/>
</dbReference>
<sequence>MQKTPISIGIDLGHSSVKVSVKSANKIALIGATTIFPTVVRSWTKIANEETARKAMNDTVDVNGKRFFIGVTAQLQGQAENFSGQSRNWIETDQHDALLVGAWNRAQTILEQNNMADTDNISLVLGLPASYYAQQREPLRKRAYALISRLIPPTQKFRVFIESQSRAPLLCVAFDAYGSETGRAGEDESWGVIEIGHYTTDFTFHDRGQEVDGAASSASGAHMVYDILTAAFKAAGYLVDTDTITTAIKTRKVKSYGVEIDVGHLVDPAIQSFSSYIQEEVASRFGEKAQRMDGLIVAGGGAYMVGQDIRANYPNAVVPNNPRFAVAEGYSRFGLLTLQ</sequence>
<dbReference type="InterPro" id="IPR040607">
    <property type="entry name" value="ALP_N"/>
</dbReference>
<gene>
    <name evidence="3" type="ORF">BLL52_4322</name>
</gene>
<dbReference type="Pfam" id="PF17989">
    <property type="entry name" value="ALP_N"/>
    <property type="match status" value="1"/>
</dbReference>
<dbReference type="SUPFAM" id="SSF53067">
    <property type="entry name" value="Actin-like ATPase domain"/>
    <property type="match status" value="2"/>
</dbReference>
<name>A0A1Q8Y9K8_9BURK</name>
<protein>
    <submittedName>
        <fullName evidence="3">Uncharacterized protein</fullName>
    </submittedName>
</protein>
<reference evidence="3 4" key="1">
    <citation type="submission" date="2017-01" db="EMBL/GenBank/DDBJ databases">
        <title>Genome sequence of Rhodoferax antarcticus ANT.BR, a psychrophilic purple nonsulfur bacterium from an Antarctic microbial mat.</title>
        <authorList>
            <person name="Baker J."/>
            <person name="Riester C."/>
            <person name="Skinner B."/>
            <person name="Newell A."/>
            <person name="Swingley W."/>
            <person name="Madigan M."/>
            <person name="Jung D."/>
            <person name="Asao M."/>
            <person name="Chen M."/>
            <person name="Loughlin P."/>
            <person name="Pan H."/>
            <person name="Lin S."/>
            <person name="Li N."/>
            <person name="Shaw J."/>
            <person name="Prado M."/>
            <person name="Sherman C."/>
            <person name="Li X."/>
            <person name="Tang J."/>
            <person name="Blankenship R."/>
            <person name="Zhao T."/>
            <person name="Touchman J."/>
            <person name="Sattley M."/>
        </authorList>
    </citation>
    <scope>NUCLEOTIDE SEQUENCE [LARGE SCALE GENOMIC DNA]</scope>
    <source>
        <strain evidence="3 4">ANT.BR</strain>
    </source>
</reference>
<dbReference type="Proteomes" id="UP000185911">
    <property type="component" value="Unassembled WGS sequence"/>
</dbReference>
<organism evidence="3 4">
    <name type="scientific">Rhodoferax antarcticus ANT.BR</name>
    <dbReference type="NCBI Taxonomy" id="1111071"/>
    <lineage>
        <taxon>Bacteria</taxon>
        <taxon>Pseudomonadati</taxon>
        <taxon>Pseudomonadota</taxon>
        <taxon>Betaproteobacteria</taxon>
        <taxon>Burkholderiales</taxon>
        <taxon>Comamonadaceae</taxon>
        <taxon>Rhodoferax</taxon>
    </lineage>
</organism>
<dbReference type="AlphaFoldDB" id="A0A1Q8Y9K8"/>
<dbReference type="Pfam" id="PF21522">
    <property type="entry name" value="MreB-like_C"/>
    <property type="match status" value="1"/>
</dbReference>
<comment type="caution">
    <text evidence="3">The sequence shown here is derived from an EMBL/GenBank/DDBJ whole genome shotgun (WGS) entry which is preliminary data.</text>
</comment>
<evidence type="ECO:0000313" key="4">
    <source>
        <dbReference type="Proteomes" id="UP000185911"/>
    </source>
</evidence>
<proteinExistence type="predicted"/>
<evidence type="ECO:0000313" key="3">
    <source>
        <dbReference type="EMBL" id="OLP04560.1"/>
    </source>
</evidence>
<evidence type="ECO:0000259" key="1">
    <source>
        <dbReference type="Pfam" id="PF17989"/>
    </source>
</evidence>
<feature type="domain" description="Actin-like protein N-terminal" evidence="1">
    <location>
        <begin position="9"/>
        <end position="142"/>
    </location>
</feature>
<dbReference type="EMBL" id="MSYM01000020">
    <property type="protein sequence ID" value="OLP04560.1"/>
    <property type="molecule type" value="Genomic_DNA"/>
</dbReference>
<dbReference type="RefSeq" id="WP_075588339.1">
    <property type="nucleotide sequence ID" value="NZ_MSYM01000020.1"/>
</dbReference>
<dbReference type="InterPro" id="IPR049067">
    <property type="entry name" value="MreB-like_C"/>
</dbReference>
<dbReference type="InterPro" id="IPR043129">
    <property type="entry name" value="ATPase_NBD"/>
</dbReference>
<evidence type="ECO:0000259" key="2">
    <source>
        <dbReference type="Pfam" id="PF21522"/>
    </source>
</evidence>